<reference evidence="3 4" key="1">
    <citation type="submission" date="2016-08" db="EMBL/GenBank/DDBJ databases">
        <title>Characterization and recognition of Brachyspira hampsonii sp. nov., a novel intestinal spirochete that is pathogenic to pigs.</title>
        <authorList>
            <person name="Mirajkar N."/>
            <person name="La T."/>
            <person name="Phillips N."/>
            <person name="Hampson D."/>
            <person name="Gebhart C."/>
        </authorList>
    </citation>
    <scope>NUCLEOTIDE SEQUENCE [LARGE SCALE GENOMIC DNA]</scope>
    <source>
        <strain evidence="3 4">P280/1</strain>
    </source>
</reference>
<evidence type="ECO:0000256" key="1">
    <source>
        <dbReference type="SAM" id="SignalP"/>
    </source>
</evidence>
<keyword evidence="1" id="KW-0732">Signal</keyword>
<dbReference type="EMBL" id="MDCO01000012">
    <property type="protein sequence ID" value="OEJ13573.1"/>
    <property type="molecule type" value="Genomic_DNA"/>
</dbReference>
<name>A0A1E5NBR8_9SPIR</name>
<dbReference type="Pfam" id="PF09917">
    <property type="entry name" value="DUF2147"/>
    <property type="match status" value="1"/>
</dbReference>
<dbReference type="PANTHER" id="PTHR36919">
    <property type="entry name" value="BLR1215 PROTEIN"/>
    <property type="match status" value="1"/>
</dbReference>
<feature type="chain" id="PRO_5009182205" description="DUF2147 domain-containing protein" evidence="1">
    <location>
        <begin position="22"/>
        <end position="169"/>
    </location>
</feature>
<dbReference type="Proteomes" id="UP000095247">
    <property type="component" value="Unassembled WGS sequence"/>
</dbReference>
<protein>
    <recommendedName>
        <fullName evidence="2">DUF2147 domain-containing protein</fullName>
    </recommendedName>
</protein>
<dbReference type="PANTHER" id="PTHR36919:SF2">
    <property type="entry name" value="BLL6627 PROTEIN"/>
    <property type="match status" value="1"/>
</dbReference>
<dbReference type="RefSeq" id="WP_069726888.1">
    <property type="nucleotide sequence ID" value="NZ_MDCO01000012.1"/>
</dbReference>
<evidence type="ECO:0000313" key="4">
    <source>
        <dbReference type="Proteomes" id="UP000095247"/>
    </source>
</evidence>
<dbReference type="Gene3D" id="2.40.128.520">
    <property type="match status" value="1"/>
</dbReference>
<organism evidence="3 4">
    <name type="scientific">Brachyspira hampsonii</name>
    <dbReference type="NCBI Taxonomy" id="1287055"/>
    <lineage>
        <taxon>Bacteria</taxon>
        <taxon>Pseudomonadati</taxon>
        <taxon>Spirochaetota</taxon>
        <taxon>Spirochaetia</taxon>
        <taxon>Brachyspirales</taxon>
        <taxon>Brachyspiraceae</taxon>
        <taxon>Brachyspira</taxon>
    </lineage>
</organism>
<feature type="domain" description="DUF2147" evidence="2">
    <location>
        <begin position="31"/>
        <end position="148"/>
    </location>
</feature>
<dbReference type="InterPro" id="IPR019223">
    <property type="entry name" value="DUF2147"/>
</dbReference>
<sequence length="169" mass="19394">MKKKILFIAAAFTFLVLSLNAQNVKANDVVGLWYAEKDSLGRIPVVEIYEENGKYYGYSFAYKEPYNGKESLDEKNPNPELRKLPLKGLVYIMGLSFNKNEWNDGKIYNPYDGKTYNGKMSIDKEGKLILRGSIDKAGILGKSMKWTRVPDAEKSRFKPLNRNELRKLN</sequence>
<evidence type="ECO:0000259" key="2">
    <source>
        <dbReference type="Pfam" id="PF09917"/>
    </source>
</evidence>
<dbReference type="AlphaFoldDB" id="A0A1E5NBR8"/>
<comment type="caution">
    <text evidence="3">The sequence shown here is derived from an EMBL/GenBank/DDBJ whole genome shotgun (WGS) entry which is preliminary data.</text>
</comment>
<proteinExistence type="predicted"/>
<accession>A0A1E5NBR8</accession>
<feature type="signal peptide" evidence="1">
    <location>
        <begin position="1"/>
        <end position="21"/>
    </location>
</feature>
<evidence type="ECO:0000313" key="3">
    <source>
        <dbReference type="EMBL" id="OEJ13573.1"/>
    </source>
</evidence>
<gene>
    <name evidence="3" type="ORF">BFL38_02150</name>
</gene>